<evidence type="ECO:0000313" key="4">
    <source>
        <dbReference type="Proteomes" id="UP000040576"/>
    </source>
</evidence>
<proteinExistence type="predicted"/>
<dbReference type="SUPFAM" id="SSF50037">
    <property type="entry name" value="C-terminal domain of transcriptional repressors"/>
    <property type="match status" value="1"/>
</dbReference>
<gene>
    <name evidence="3" type="ORF">BT1A1_0793</name>
</gene>
<dbReference type="Pfam" id="PF04023">
    <property type="entry name" value="FeoA"/>
    <property type="match status" value="1"/>
</dbReference>
<keyword evidence="4" id="KW-1185">Reference proteome</keyword>
<dbReference type="SMART" id="SM00899">
    <property type="entry name" value="FeoA"/>
    <property type="match status" value="1"/>
</dbReference>
<sequence length="75" mass="8249">MVLADLKQGEKATIKDLSSLNQLVKTRLMNLGIYLGSEVNVKTKMPLGGPCVVECNGQRIGIRLHEANSIRVEKK</sequence>
<name>A0A090KPQ1_9BACI</name>
<organism evidence="3 4">
    <name type="scientific">Caldibacillus thermoamylovorans</name>
    <dbReference type="NCBI Taxonomy" id="35841"/>
    <lineage>
        <taxon>Bacteria</taxon>
        <taxon>Bacillati</taxon>
        <taxon>Bacillota</taxon>
        <taxon>Bacilli</taxon>
        <taxon>Bacillales</taxon>
        <taxon>Bacillaceae</taxon>
        <taxon>Caldibacillus</taxon>
    </lineage>
</organism>
<protein>
    <recommendedName>
        <fullName evidence="2">Ferrous iron transporter FeoA-like domain-containing protein</fullName>
    </recommendedName>
</protein>
<dbReference type="RefSeq" id="WP_034768354.1">
    <property type="nucleotide sequence ID" value="NZ_CCRF01000029.1"/>
</dbReference>
<dbReference type="InterPro" id="IPR052713">
    <property type="entry name" value="FeoA"/>
</dbReference>
<dbReference type="AlphaFoldDB" id="A0A090KPQ1"/>
<evidence type="ECO:0000259" key="2">
    <source>
        <dbReference type="SMART" id="SM00899"/>
    </source>
</evidence>
<accession>A0A090KPQ1</accession>
<dbReference type="Proteomes" id="UP000040576">
    <property type="component" value="Unassembled WGS sequence"/>
</dbReference>
<dbReference type="InterPro" id="IPR007167">
    <property type="entry name" value="Fe-transptr_FeoA-like"/>
</dbReference>
<dbReference type="GeneID" id="92959946"/>
<dbReference type="Gene3D" id="2.30.30.90">
    <property type="match status" value="1"/>
</dbReference>
<dbReference type="InterPro" id="IPR008988">
    <property type="entry name" value="Transcriptional_repressor_C"/>
</dbReference>
<evidence type="ECO:0000256" key="1">
    <source>
        <dbReference type="ARBA" id="ARBA00023004"/>
    </source>
</evidence>
<feature type="domain" description="Ferrous iron transporter FeoA-like" evidence="2">
    <location>
        <begin position="1"/>
        <end position="74"/>
    </location>
</feature>
<keyword evidence="1" id="KW-0408">Iron</keyword>
<reference evidence="3 4" key="1">
    <citation type="submission" date="2014-07" db="EMBL/GenBank/DDBJ databases">
        <authorList>
            <person name="Wibberg Daniel"/>
        </authorList>
    </citation>
    <scope>NUCLEOTIDE SEQUENCE [LARGE SCALE GENOMIC DNA]</scope>
</reference>
<dbReference type="PATRIC" id="fig|35841.9.peg.3053"/>
<dbReference type="GO" id="GO:0046914">
    <property type="term" value="F:transition metal ion binding"/>
    <property type="evidence" value="ECO:0007669"/>
    <property type="project" value="InterPro"/>
</dbReference>
<dbReference type="InterPro" id="IPR038157">
    <property type="entry name" value="FeoA_core_dom"/>
</dbReference>
<dbReference type="PANTHER" id="PTHR42954:SF1">
    <property type="entry name" value="FERROUS IRON TRANSPORTER FEOA DOMAIN-CONTAINING PROTEIN"/>
    <property type="match status" value="1"/>
</dbReference>
<dbReference type="EMBL" id="CCRF01000029">
    <property type="protein sequence ID" value="CEE00644.1"/>
    <property type="molecule type" value="Genomic_DNA"/>
</dbReference>
<dbReference type="PANTHER" id="PTHR42954">
    <property type="entry name" value="FE(2+) TRANSPORT PROTEIN A"/>
    <property type="match status" value="1"/>
</dbReference>
<evidence type="ECO:0000313" key="3">
    <source>
        <dbReference type="EMBL" id="CEE00644.1"/>
    </source>
</evidence>